<dbReference type="AlphaFoldDB" id="A0A8H5HTN6"/>
<dbReference type="GO" id="GO:0006325">
    <property type="term" value="P:chromatin organization"/>
    <property type="evidence" value="ECO:0007669"/>
    <property type="project" value="UniProtKB-ARBA"/>
</dbReference>
<dbReference type="EMBL" id="JAACJN010000022">
    <property type="protein sequence ID" value="KAF5389382.1"/>
    <property type="molecule type" value="Genomic_DNA"/>
</dbReference>
<dbReference type="SMART" id="SM00297">
    <property type="entry name" value="BROMO"/>
    <property type="match status" value="1"/>
</dbReference>
<dbReference type="Gene3D" id="1.20.920.10">
    <property type="entry name" value="Bromodomain-like"/>
    <property type="match status" value="1"/>
</dbReference>
<dbReference type="GO" id="GO:0005634">
    <property type="term" value="C:nucleus"/>
    <property type="evidence" value="ECO:0007669"/>
    <property type="project" value="TreeGrafter"/>
</dbReference>
<organism evidence="5 6">
    <name type="scientific">Collybiopsis confluens</name>
    <dbReference type="NCBI Taxonomy" id="2823264"/>
    <lineage>
        <taxon>Eukaryota</taxon>
        <taxon>Fungi</taxon>
        <taxon>Dikarya</taxon>
        <taxon>Basidiomycota</taxon>
        <taxon>Agaricomycotina</taxon>
        <taxon>Agaricomycetes</taxon>
        <taxon>Agaricomycetidae</taxon>
        <taxon>Agaricales</taxon>
        <taxon>Marasmiineae</taxon>
        <taxon>Omphalotaceae</taxon>
        <taxon>Collybiopsis</taxon>
    </lineage>
</organism>
<evidence type="ECO:0000256" key="3">
    <source>
        <dbReference type="SAM" id="MobiDB-lite"/>
    </source>
</evidence>
<feature type="region of interest" description="Disordered" evidence="3">
    <location>
        <begin position="108"/>
        <end position="129"/>
    </location>
</feature>
<dbReference type="InterPro" id="IPR051831">
    <property type="entry name" value="Bromodomain_contain_prot"/>
</dbReference>
<dbReference type="Proteomes" id="UP000518752">
    <property type="component" value="Unassembled WGS sequence"/>
</dbReference>
<dbReference type="Pfam" id="PF00439">
    <property type="entry name" value="Bromodomain"/>
    <property type="match status" value="1"/>
</dbReference>
<dbReference type="PROSITE" id="PS50014">
    <property type="entry name" value="BROMODOMAIN_2"/>
    <property type="match status" value="1"/>
</dbReference>
<dbReference type="OrthoDB" id="21449at2759"/>
<dbReference type="PANTHER" id="PTHR22881:SF27">
    <property type="entry name" value="BROMODOMAIN CONTAINING 7_9"/>
    <property type="match status" value="1"/>
</dbReference>
<evidence type="ECO:0000256" key="1">
    <source>
        <dbReference type="ARBA" id="ARBA00023117"/>
    </source>
</evidence>
<comment type="caution">
    <text evidence="5">The sequence shown here is derived from an EMBL/GenBank/DDBJ whole genome shotgun (WGS) entry which is preliminary data.</text>
</comment>
<dbReference type="PANTHER" id="PTHR22881">
    <property type="entry name" value="BROMODOMAIN CONTAINING PROTEIN"/>
    <property type="match status" value="1"/>
</dbReference>
<keyword evidence="6" id="KW-1185">Reference proteome</keyword>
<dbReference type="CDD" id="cd04369">
    <property type="entry name" value="Bromodomain"/>
    <property type="match status" value="1"/>
</dbReference>
<proteinExistence type="predicted"/>
<protein>
    <recommendedName>
        <fullName evidence="4">Bromo domain-containing protein</fullName>
    </recommendedName>
</protein>
<evidence type="ECO:0000313" key="6">
    <source>
        <dbReference type="Proteomes" id="UP000518752"/>
    </source>
</evidence>
<gene>
    <name evidence="5" type="ORF">D9757_004243</name>
</gene>
<feature type="compositionally biased region" description="Basic and acidic residues" evidence="3">
    <location>
        <begin position="758"/>
        <end position="768"/>
    </location>
</feature>
<name>A0A8H5HTN6_9AGAR</name>
<feature type="region of interest" description="Disordered" evidence="3">
    <location>
        <begin position="269"/>
        <end position="342"/>
    </location>
</feature>
<feature type="domain" description="Bromo" evidence="4">
    <location>
        <begin position="146"/>
        <end position="226"/>
    </location>
</feature>
<evidence type="ECO:0000259" key="4">
    <source>
        <dbReference type="PROSITE" id="PS50014"/>
    </source>
</evidence>
<dbReference type="InterPro" id="IPR001487">
    <property type="entry name" value="Bromodomain"/>
</dbReference>
<evidence type="ECO:0000256" key="2">
    <source>
        <dbReference type="PROSITE-ProRule" id="PRU00035"/>
    </source>
</evidence>
<dbReference type="PRINTS" id="PR00503">
    <property type="entry name" value="BROMODOMAIN"/>
</dbReference>
<reference evidence="5 6" key="1">
    <citation type="journal article" date="2020" name="ISME J.">
        <title>Uncovering the hidden diversity of litter-decomposition mechanisms in mushroom-forming fungi.</title>
        <authorList>
            <person name="Floudas D."/>
            <person name="Bentzer J."/>
            <person name="Ahren D."/>
            <person name="Johansson T."/>
            <person name="Persson P."/>
            <person name="Tunlid A."/>
        </authorList>
    </citation>
    <scope>NUCLEOTIDE SEQUENCE [LARGE SCALE GENOMIC DNA]</scope>
    <source>
        <strain evidence="5 6">CBS 406.79</strain>
    </source>
</reference>
<feature type="compositionally biased region" description="Polar residues" evidence="3">
    <location>
        <begin position="275"/>
        <end position="284"/>
    </location>
</feature>
<dbReference type="InterPro" id="IPR036427">
    <property type="entry name" value="Bromodomain-like_sf"/>
</dbReference>
<keyword evidence="1 2" id="KW-0103">Bromodomain</keyword>
<accession>A0A8H5HTN6</accession>
<dbReference type="GO" id="GO:0006357">
    <property type="term" value="P:regulation of transcription by RNA polymerase II"/>
    <property type="evidence" value="ECO:0007669"/>
    <property type="project" value="TreeGrafter"/>
</dbReference>
<evidence type="ECO:0000313" key="5">
    <source>
        <dbReference type="EMBL" id="KAF5389382.1"/>
    </source>
</evidence>
<sequence length="821" mass="91398">MDLRKFHPYGHALRRRRDEFLNEQRLAETIATYPAPAKEGLIDDHLYWFIVITILFTAKMRIMLYSSMDEDELVSVDDESRPDSPQEPAKRLGSGLTLVLPSLKSLQQSKKSKSKTFLDAKSKRPPRPAKLKPLKEVLMKLIANIKKKDDYGFFLEPVNADQIAGYSAIIKEPMDLGTISTKVAKGKYRSLDDFTNSKSNASLYQNDFRLVTSNAKLFNPPGTIYYSEADKLEAWALDHIEKASATVIQYETDWNLDLDKDEVDNMNIDEENDANAPSTVSAAESGTPGPDLMGVRRSTRAPYKKSGSNTVGSNAPKGPSESIDSEGRLPGSKDGLGAFPPGSGWAKTMLDLKLKGKRYKTKKERLRIEKEGPPLRSDGSLDYYNLEEPFSIFAGLVPTPPTRPALTPIYAPIILTSQSQSDIPSQSNISQSQSPQPITPFPVPTTIPLTHTVHYPNPPKGRQWHVSRNANYRKGKDREDENEGLSYNWKMPREPHAIDFGSFALLAGELAEEMKRRGMSGDEEQRTTEIIRENLDCAPLQPLSNKSPPSSSIGTSYWSAEKAAEAEDYIRDVVYGGIDGLAYVRSLAEFVAPPEYNAQENDAELGMSLTKWVETNIVDPLTGNRHSLLRDAARQMAVPLDDQRSRKIPGPITSQLSRSLHLYPQVHEALQTLQDLRTQSIDMASLIRVPEEIYHSEKEWIGNLAASTTSTSLKKESADVDVSTGQSAQLAETSAEHMNQVFACVADAIVTYDRQRRNESDVQMKVENNDGSAPPEEDSELRRIRLNLLALAKRAPLDTVAPLPRDLVPEQIRHIIPTAAT</sequence>
<dbReference type="SUPFAM" id="SSF47370">
    <property type="entry name" value="Bromodomain"/>
    <property type="match status" value="1"/>
</dbReference>
<feature type="region of interest" description="Disordered" evidence="3">
    <location>
        <begin position="758"/>
        <end position="779"/>
    </location>
</feature>